<name>A0AA36E1Q2_LACSI</name>
<evidence type="ECO:0000313" key="1">
    <source>
        <dbReference type="EMBL" id="CAI9279028.1"/>
    </source>
</evidence>
<dbReference type="Proteomes" id="UP001177003">
    <property type="component" value="Chromosome 4"/>
</dbReference>
<proteinExistence type="predicted"/>
<reference evidence="1" key="1">
    <citation type="submission" date="2023-04" db="EMBL/GenBank/DDBJ databases">
        <authorList>
            <person name="Vijverberg K."/>
            <person name="Xiong W."/>
            <person name="Schranz E."/>
        </authorList>
    </citation>
    <scope>NUCLEOTIDE SEQUENCE</scope>
</reference>
<protein>
    <submittedName>
        <fullName evidence="1">Uncharacterized protein</fullName>
    </submittedName>
</protein>
<evidence type="ECO:0000313" key="2">
    <source>
        <dbReference type="Proteomes" id="UP001177003"/>
    </source>
</evidence>
<dbReference type="EMBL" id="OX465080">
    <property type="protein sequence ID" value="CAI9279028.1"/>
    <property type="molecule type" value="Genomic_DNA"/>
</dbReference>
<keyword evidence="2" id="KW-1185">Reference proteome</keyword>
<sequence length="152" mass="17320">MKMGKIDKENWTVMFHKGSKERGDFSEVSHTSQHHAQVLQNDEANSTVKINSNCGFIQPRHRLQPSCTAASALETVNEIEEYRKQSLHQLSGFPTSACRRLTSPAPSIFFLRPPIPQFIPSKSFEDLLPTFVYIKSPNFYSQVVLEDHLVKD</sequence>
<organism evidence="1 2">
    <name type="scientific">Lactuca saligna</name>
    <name type="common">Willowleaf lettuce</name>
    <dbReference type="NCBI Taxonomy" id="75948"/>
    <lineage>
        <taxon>Eukaryota</taxon>
        <taxon>Viridiplantae</taxon>
        <taxon>Streptophyta</taxon>
        <taxon>Embryophyta</taxon>
        <taxon>Tracheophyta</taxon>
        <taxon>Spermatophyta</taxon>
        <taxon>Magnoliopsida</taxon>
        <taxon>eudicotyledons</taxon>
        <taxon>Gunneridae</taxon>
        <taxon>Pentapetalae</taxon>
        <taxon>asterids</taxon>
        <taxon>campanulids</taxon>
        <taxon>Asterales</taxon>
        <taxon>Asteraceae</taxon>
        <taxon>Cichorioideae</taxon>
        <taxon>Cichorieae</taxon>
        <taxon>Lactucinae</taxon>
        <taxon>Lactuca</taxon>
    </lineage>
</organism>
<gene>
    <name evidence="1" type="ORF">LSALG_LOCUS18858</name>
</gene>
<dbReference type="AlphaFoldDB" id="A0AA36E1Q2"/>
<accession>A0AA36E1Q2</accession>